<protein>
    <submittedName>
        <fullName evidence="10">Spindle pole body protein pcp1</fullName>
    </submittedName>
</protein>
<dbReference type="InterPro" id="IPR012943">
    <property type="entry name" value="Cnn_1N"/>
</dbReference>
<dbReference type="Gene3D" id="1.10.287.1490">
    <property type="match status" value="1"/>
</dbReference>
<organism evidence="10 11">
    <name type="scientific">Tolypocladium paradoxum</name>
    <dbReference type="NCBI Taxonomy" id="94208"/>
    <lineage>
        <taxon>Eukaryota</taxon>
        <taxon>Fungi</taxon>
        <taxon>Dikarya</taxon>
        <taxon>Ascomycota</taxon>
        <taxon>Pezizomycotina</taxon>
        <taxon>Sordariomycetes</taxon>
        <taxon>Hypocreomycetidae</taxon>
        <taxon>Hypocreales</taxon>
        <taxon>Ophiocordycipitaceae</taxon>
        <taxon>Tolypocladium</taxon>
    </lineage>
</organism>
<keyword evidence="2" id="KW-0963">Cytoplasm</keyword>
<feature type="region of interest" description="Disordered" evidence="7">
    <location>
        <begin position="343"/>
        <end position="382"/>
    </location>
</feature>
<gene>
    <name evidence="10" type="ORF">TPAR_03339</name>
</gene>
<feature type="region of interest" description="Disordered" evidence="7">
    <location>
        <begin position="1064"/>
        <end position="1108"/>
    </location>
</feature>
<dbReference type="Proteomes" id="UP000237481">
    <property type="component" value="Unassembled WGS sequence"/>
</dbReference>
<evidence type="ECO:0000256" key="6">
    <source>
        <dbReference type="SAM" id="Coils"/>
    </source>
</evidence>
<dbReference type="Pfam" id="PF10495">
    <property type="entry name" value="PACT_coil_coil"/>
    <property type="match status" value="1"/>
</dbReference>
<feature type="region of interest" description="Disordered" evidence="7">
    <location>
        <begin position="35"/>
        <end position="86"/>
    </location>
</feature>
<proteinExistence type="predicted"/>
<feature type="region of interest" description="Disordered" evidence="7">
    <location>
        <begin position="990"/>
        <end position="1039"/>
    </location>
</feature>
<dbReference type="GO" id="GO:0005737">
    <property type="term" value="C:cytoplasm"/>
    <property type="evidence" value="ECO:0007669"/>
    <property type="project" value="UniProtKB-ARBA"/>
</dbReference>
<feature type="domain" description="Pericentrin/AKAP-450 centrosomal targeting" evidence="9">
    <location>
        <begin position="1220"/>
        <end position="1247"/>
    </location>
</feature>
<dbReference type="Pfam" id="PF07989">
    <property type="entry name" value="Cnn_1N"/>
    <property type="match status" value="1"/>
</dbReference>
<comment type="caution">
    <text evidence="10">The sequence shown here is derived from an EMBL/GenBank/DDBJ whole genome shotgun (WGS) entry which is preliminary data.</text>
</comment>
<sequence>MVQPGFGGALDTPRTNIGDATYLSRAPDFADISQEASFQSPGKDGDLLQQLRNGRSDGINFRTPRQRQRGPLADRRNLPPSIGGAEFTPLLKSATRNSARRLGKENGAAVPNTPGLDRIDEDDMTPIPRMDTSVYLGSRNQSYLDNTLPQVDSSSVASTPMALQPRRGGDKGPLQDGNQLSLREQENVIDRIEKENFGLKLKIHFLEDALRKAGPGFSEAALKENTELKVDKVTMQRELHRYKKHLTSAERDLEAYRQQMLELQEKAKRKHADESKRAELDQLQKTLEEREADIDDLQRQLDQSRHDQDEVEKLKDNIEDLEADLRERDRIITERDDQLEDVRDKLDEAEDKAKDSQRRVIELEQAGQQSEELEEAKDTIQDLEQNIRHLEEQLDDMKDKMAEASVQQQRAERDLEELQEEMADKSVVTKGLSRQIEEKVARLQEELDKSGKEYASLEKELTSANDENAELQATVKELRQDRNNFELGRESESVRVQELETELLTVADERDLLQSRHDALTKESTSLQQDVDKLEKEVEELEKNLSQEREYALEIEKDLRNQYRDEIERLNDEVSDLQAEIREKDNLYDNDSEKWENDKQTLESERKRAEEKAAGLQRTIDRLRQAEGNLSDKESKLKEAIESEAERHKSEEAVMTRQIDDLQDALETRQTLLTNLRNELSTVRDELRQTQIDYQSQVNKVVALEDEVEVLQTKSSDRAVPELEVAKRECGRLRGQLSELRQAADSARAANTASEHGAQQSTESMARLKWQLSDATTQLEKATQDRQSLQDQLATLSVELHSVRTALAEARAERDELDGQLRRANLHDNDTLQVDQERLDLRTSKMKLDNEVRRLKEENKVLFAQRAAAEKALEDEIDKAAAEEERLGQEVLQLQAKLRQSSSSGNQDLVAARRTIRELERRIEDYEAQLANVPTPDNGSDMSIIRKDLTASRQKELEFLQRESAHRDVVKGLKRQIADLERQLHDNEVSRLIASPGHSPAKSDRNGELRQQLSDTHQAVHGLRSRSREAERMAAEATQDLQRQLNDLEDQKVVLEEVLEDARQQAEETTAQHEKAMRRMQHKLDQAERDRNAATASQTEHSKHGRHLRKTQAEIENLEHDVCQQQELIDGLVAAESSLRRKLERARSERAAYRMSAEKLQRDIQRLKTAATPHDQNALVKHRATDDALETVVRAAEGAEERHKKELRGMVMQMEWMQARWEREASLRSDAAYAKKFVQLQLDVANAWYVPHPLTLQDTMALIHSNSNMAQLRELEHIRINLLHSRKPLALPAPPSSGLTSTGGKDKASSIRPFLVAARFIARMRISARGWAKQEVVRRKLAAASEEQRRVKRSRQLKVVRTEEVC</sequence>
<evidence type="ECO:0000256" key="4">
    <source>
        <dbReference type="ARBA" id="ARBA00023054"/>
    </source>
</evidence>
<feature type="compositionally biased region" description="Basic and acidic residues" evidence="7">
    <location>
        <begin position="1064"/>
        <end position="1092"/>
    </location>
</feature>
<evidence type="ECO:0000259" key="8">
    <source>
        <dbReference type="Pfam" id="PF07989"/>
    </source>
</evidence>
<feature type="region of interest" description="Disordered" evidence="7">
    <location>
        <begin position="150"/>
        <end position="178"/>
    </location>
</feature>
<dbReference type="STRING" id="94208.A0A2S4L243"/>
<dbReference type="InterPro" id="IPR019528">
    <property type="entry name" value="PACT_domain"/>
</dbReference>
<evidence type="ECO:0000256" key="7">
    <source>
        <dbReference type="SAM" id="MobiDB-lite"/>
    </source>
</evidence>
<accession>A0A2S4L243</accession>
<name>A0A2S4L243_9HYPO</name>
<evidence type="ECO:0000313" key="10">
    <source>
        <dbReference type="EMBL" id="POR36467.1"/>
    </source>
</evidence>
<evidence type="ECO:0000256" key="3">
    <source>
        <dbReference type="ARBA" id="ARBA00022553"/>
    </source>
</evidence>
<comment type="subcellular location">
    <subcellularLocation>
        <location evidence="1">Cytoplasm</location>
        <location evidence="1">Cytoskeleton</location>
        <location evidence="1">Microtubule organizing center</location>
    </subcellularLocation>
</comment>
<keyword evidence="4 6" id="KW-0175">Coiled coil</keyword>
<evidence type="ECO:0000259" key="9">
    <source>
        <dbReference type="Pfam" id="PF10495"/>
    </source>
</evidence>
<dbReference type="PANTHER" id="PTHR23159:SF31">
    <property type="entry name" value="CENTROSOME-ASSOCIATED PROTEIN CEP250 ISOFORM X1"/>
    <property type="match status" value="1"/>
</dbReference>
<dbReference type="OrthoDB" id="10255000at2759"/>
<feature type="region of interest" description="Disordered" evidence="7">
    <location>
        <begin position="101"/>
        <end position="127"/>
    </location>
</feature>
<evidence type="ECO:0000256" key="5">
    <source>
        <dbReference type="ARBA" id="ARBA00023212"/>
    </source>
</evidence>
<evidence type="ECO:0000256" key="1">
    <source>
        <dbReference type="ARBA" id="ARBA00004267"/>
    </source>
</evidence>
<feature type="compositionally biased region" description="Basic and acidic residues" evidence="7">
    <location>
        <begin position="343"/>
        <end position="362"/>
    </location>
</feature>
<reference evidence="10 11" key="1">
    <citation type="submission" date="2018-01" db="EMBL/GenBank/DDBJ databases">
        <title>Harnessing the power of phylogenomics to disentangle the directionality and signatures of interkingdom host jumping in the parasitic fungal genus Tolypocladium.</title>
        <authorList>
            <person name="Quandt C.A."/>
            <person name="Patterson W."/>
            <person name="Spatafora J.W."/>
        </authorList>
    </citation>
    <scope>NUCLEOTIDE SEQUENCE [LARGE SCALE GENOMIC DNA]</scope>
    <source>
        <strain evidence="10 11">NRBC 100945</strain>
    </source>
</reference>
<evidence type="ECO:0000256" key="2">
    <source>
        <dbReference type="ARBA" id="ARBA00022490"/>
    </source>
</evidence>
<dbReference type="EMBL" id="PKSG01000316">
    <property type="protein sequence ID" value="POR36467.1"/>
    <property type="molecule type" value="Genomic_DNA"/>
</dbReference>
<feature type="domain" description="Centrosomin N-terminal motif 1" evidence="8">
    <location>
        <begin position="181"/>
        <end position="254"/>
    </location>
</feature>
<evidence type="ECO:0000313" key="11">
    <source>
        <dbReference type="Proteomes" id="UP000237481"/>
    </source>
</evidence>
<keyword evidence="11" id="KW-1185">Reference proteome</keyword>
<dbReference type="GO" id="GO:0005815">
    <property type="term" value="C:microtubule organizing center"/>
    <property type="evidence" value="ECO:0007669"/>
    <property type="project" value="UniProtKB-SubCell"/>
</dbReference>
<feature type="coiled-coil region" evidence="6">
    <location>
        <begin position="1129"/>
        <end position="1170"/>
    </location>
</feature>
<keyword evidence="5" id="KW-0206">Cytoskeleton</keyword>
<dbReference type="PANTHER" id="PTHR23159">
    <property type="entry name" value="CENTROSOMAL PROTEIN 2"/>
    <property type="match status" value="1"/>
</dbReference>
<feature type="coiled-coil region" evidence="6">
    <location>
        <begin position="963"/>
        <end position="990"/>
    </location>
</feature>
<keyword evidence="3" id="KW-0597">Phosphoprotein</keyword>
<feature type="region of interest" description="Disordered" evidence="7">
    <location>
        <begin position="583"/>
        <end position="613"/>
    </location>
</feature>